<organism evidence="1 2">
    <name type="scientific">Verminephrobacter aporrectodeae subsp. tuberculatae</name>
    <dbReference type="NCBI Taxonomy" id="1110392"/>
    <lineage>
        <taxon>Bacteria</taxon>
        <taxon>Pseudomonadati</taxon>
        <taxon>Pseudomonadota</taxon>
        <taxon>Betaproteobacteria</taxon>
        <taxon>Burkholderiales</taxon>
        <taxon>Comamonadaceae</taxon>
        <taxon>Verminephrobacter</taxon>
    </lineage>
</organism>
<protein>
    <submittedName>
        <fullName evidence="1">Uncharacterized protein</fullName>
    </submittedName>
</protein>
<dbReference type="Proteomes" id="UP001208935">
    <property type="component" value="Unassembled WGS sequence"/>
</dbReference>
<name>A0ABT3KNM2_9BURK</name>
<comment type="caution">
    <text evidence="1">The sequence shown here is derived from an EMBL/GenBank/DDBJ whole genome shotgun (WGS) entry which is preliminary data.</text>
</comment>
<accession>A0ABT3KNM2</accession>
<proteinExistence type="predicted"/>
<evidence type="ECO:0000313" key="2">
    <source>
        <dbReference type="Proteomes" id="UP001208935"/>
    </source>
</evidence>
<gene>
    <name evidence="1" type="ORF">D5039_01640</name>
</gene>
<dbReference type="EMBL" id="QZCW01000001">
    <property type="protein sequence ID" value="MCW5319920.1"/>
    <property type="molecule type" value="Genomic_DNA"/>
</dbReference>
<keyword evidence="2" id="KW-1185">Reference proteome</keyword>
<reference evidence="2" key="1">
    <citation type="submission" date="2023-07" db="EMBL/GenBank/DDBJ databases">
        <title>Verminephrobacter genomes.</title>
        <authorList>
            <person name="Lund M.B."/>
        </authorList>
    </citation>
    <scope>NUCLEOTIDE SEQUENCE [LARGE SCALE GENOMIC DNA]</scope>
    <source>
        <strain evidence="2">AtM5-05</strain>
    </source>
</reference>
<evidence type="ECO:0000313" key="1">
    <source>
        <dbReference type="EMBL" id="MCW5319920.1"/>
    </source>
</evidence>
<sequence length="73" mass="7875">MSTGCLFILAPAIKYPALDDALAQMTPTSLKGSDFLMPDRLACNWTMLHSPKKFAPITKAFCHTDSDTGVSAI</sequence>